<feature type="compositionally biased region" description="Acidic residues" evidence="1">
    <location>
        <begin position="7"/>
        <end position="17"/>
    </location>
</feature>
<comment type="caution">
    <text evidence="2">The sequence shown here is derived from an EMBL/GenBank/DDBJ whole genome shotgun (WGS) entry which is preliminary data.</text>
</comment>
<evidence type="ECO:0000313" key="3">
    <source>
        <dbReference type="Proteomes" id="UP000663881"/>
    </source>
</evidence>
<organism evidence="2 3">
    <name type="scientific">Adineta steineri</name>
    <dbReference type="NCBI Taxonomy" id="433720"/>
    <lineage>
        <taxon>Eukaryota</taxon>
        <taxon>Metazoa</taxon>
        <taxon>Spiralia</taxon>
        <taxon>Gnathifera</taxon>
        <taxon>Rotifera</taxon>
        <taxon>Eurotatoria</taxon>
        <taxon>Bdelloidea</taxon>
        <taxon>Adinetida</taxon>
        <taxon>Adinetidae</taxon>
        <taxon>Adineta</taxon>
    </lineage>
</organism>
<evidence type="ECO:0000313" key="2">
    <source>
        <dbReference type="EMBL" id="CAF4389444.1"/>
    </source>
</evidence>
<feature type="non-terminal residue" evidence="2">
    <location>
        <position position="1"/>
    </location>
</feature>
<accession>A0A820NCK4</accession>
<name>A0A820NCK4_9BILA</name>
<proteinExistence type="predicted"/>
<evidence type="ECO:0000256" key="1">
    <source>
        <dbReference type="SAM" id="MobiDB-lite"/>
    </source>
</evidence>
<sequence>KIRDGFSIDDDDDDFNTDDSNQLEPYRTENGAVISAVRAAQIIYEYCAVLGNGRICPPRILFSGTDHDTFTSILSMPANCPVLDDIIVSSV</sequence>
<protein>
    <submittedName>
        <fullName evidence="2">Uncharacterized protein</fullName>
    </submittedName>
</protein>
<dbReference type="Proteomes" id="UP000663881">
    <property type="component" value="Unassembled WGS sequence"/>
</dbReference>
<dbReference type="AlphaFoldDB" id="A0A820NCK4"/>
<reference evidence="2" key="1">
    <citation type="submission" date="2021-02" db="EMBL/GenBank/DDBJ databases">
        <authorList>
            <person name="Nowell W R."/>
        </authorList>
    </citation>
    <scope>NUCLEOTIDE SEQUENCE</scope>
</reference>
<dbReference type="EMBL" id="CAJOAY010026259">
    <property type="protein sequence ID" value="CAF4389444.1"/>
    <property type="molecule type" value="Genomic_DNA"/>
</dbReference>
<feature type="region of interest" description="Disordered" evidence="1">
    <location>
        <begin position="1"/>
        <end position="24"/>
    </location>
</feature>
<gene>
    <name evidence="2" type="ORF">OKA104_LOCUS50792</name>
</gene>